<reference evidence="1 2" key="1">
    <citation type="submission" date="2021-07" db="EMBL/GenBank/DDBJ databases">
        <title>Paenibacillus radiodurans sp. nov., isolated from the southeastern edge of Tengger Desert.</title>
        <authorList>
            <person name="Zhang G."/>
        </authorList>
    </citation>
    <scope>NUCLEOTIDE SEQUENCE [LARGE SCALE GENOMIC DNA]</scope>
    <source>
        <strain evidence="1 2">DT7-4</strain>
    </source>
</reference>
<dbReference type="EMBL" id="JAHZIJ010000019">
    <property type="protein sequence ID" value="MBW7477055.1"/>
    <property type="molecule type" value="Genomic_DNA"/>
</dbReference>
<dbReference type="Pfam" id="PF10576">
    <property type="entry name" value="EndIII_4Fe-2S"/>
    <property type="match status" value="1"/>
</dbReference>
<gene>
    <name evidence="1" type="ORF">K0T92_20260</name>
</gene>
<protein>
    <submittedName>
        <fullName evidence="1">Uncharacterized protein</fullName>
    </submittedName>
</protein>
<dbReference type="InterPro" id="IPR003651">
    <property type="entry name" value="Endonuclease3_FeS-loop_motif"/>
</dbReference>
<evidence type="ECO:0000313" key="2">
    <source>
        <dbReference type="Proteomes" id="UP000812277"/>
    </source>
</evidence>
<organism evidence="1 2">
    <name type="scientific">Paenibacillus oenotherae</name>
    <dbReference type="NCBI Taxonomy" id="1435645"/>
    <lineage>
        <taxon>Bacteria</taxon>
        <taxon>Bacillati</taxon>
        <taxon>Bacillota</taxon>
        <taxon>Bacilli</taxon>
        <taxon>Bacillales</taxon>
        <taxon>Paenibacillaceae</taxon>
        <taxon>Paenibacillus</taxon>
    </lineage>
</organism>
<sequence>MLSEGVSIHCTARNPHCGLCSPPSRIAMAKHITLSSRYRREHARSTRWPRARRGSPICISAGTAFTAFQRGINPL</sequence>
<accession>A0ABS7DAZ5</accession>
<keyword evidence="2" id="KW-1185">Reference proteome</keyword>
<proteinExistence type="predicted"/>
<comment type="caution">
    <text evidence="1">The sequence shown here is derived from an EMBL/GenBank/DDBJ whole genome shotgun (WGS) entry which is preliminary data.</text>
</comment>
<evidence type="ECO:0000313" key="1">
    <source>
        <dbReference type="EMBL" id="MBW7477055.1"/>
    </source>
</evidence>
<name>A0ABS7DAZ5_9BACL</name>
<dbReference type="Proteomes" id="UP000812277">
    <property type="component" value="Unassembled WGS sequence"/>
</dbReference>